<feature type="region of interest" description="Disordered" evidence="5">
    <location>
        <begin position="445"/>
        <end position="509"/>
    </location>
</feature>
<feature type="compositionally biased region" description="Basic and acidic residues" evidence="5">
    <location>
        <begin position="480"/>
        <end position="491"/>
    </location>
</feature>
<evidence type="ECO:0000256" key="3">
    <source>
        <dbReference type="ARBA" id="ARBA00022989"/>
    </source>
</evidence>
<evidence type="ECO:0000259" key="7">
    <source>
        <dbReference type="Pfam" id="PF04893"/>
    </source>
</evidence>
<accession>A0AAE4MHK4</accession>
<name>A0AAE4MHK4_9EURY</name>
<gene>
    <name evidence="8" type="ORF">McpCs1_16580</name>
</gene>
<dbReference type="RefSeq" id="WP_338096754.1">
    <property type="nucleotide sequence ID" value="NZ_JAWDKB010000007.1"/>
</dbReference>
<keyword evidence="3 6" id="KW-1133">Transmembrane helix</keyword>
<feature type="compositionally biased region" description="Basic residues" evidence="5">
    <location>
        <begin position="492"/>
        <end position="501"/>
    </location>
</feature>
<dbReference type="InterPro" id="IPR006977">
    <property type="entry name" value="Yip1_dom"/>
</dbReference>
<evidence type="ECO:0000313" key="9">
    <source>
        <dbReference type="Proteomes" id="UP001283212"/>
    </source>
</evidence>
<sequence length="692" mass="73847">MSPVEMHAGEVRYYSSPVMVKNQQYTGMLTSERLIIDGGSAPREFKITNISAADPVTLPSGEPGLKLVLSTPTGQKEMVWSFPVGDIFKAGEQQAWVNQIRKAVGEKPFAVPGAQPAAARAMPAAASAGAPQSPVYSPGEMEIMKTAGVRIKRTYYTLYLTNLRLILQNISGQIGREFAIAELMDASRMEGESGEPSIALTIGSQTGVKQMILTFPSPGSREAWMVQLSAKLPTHAMPQVPQMAAPMMGGGGMGMGMGYGAPAPAQSAPQMLTLQPGEKIYMSSPGIRVKRDVFTAYLTNTRFVLMGNSNGMLAIAGEFAVNALKKAIRIAGELGEPGIGLTIASRDGVKEMHLLFPSMDLREMWISKFEEVILPEAPPMYGSPAASASQYSVTTVAPPSRGNAPVKYCTVCGARNHPDDRFCAMCGKPLADAGVGTAGAAAASASMSEPSVPDMFDGSGRSEQPRKRKEKPAKRGKKPRRDEYEYDEPRTRRERPPKRARAPKETKAKKPYEGSIVGFLTRPADAFEYYGREGPKDALGLFLISGIVWAVISVVMLAFVLPKVLPVTAAEFPILGALSSNMMAMVMLILVMFVLWMIFVMIQGVLSGVFAKVFGEDASIGETIAVVMRSSLPYAVVGWIPGFGIIIAALWSLIATMKGFGSALDMRGGAAAGCAVLGLVVVAVILVALGMI</sequence>
<reference evidence="8 9" key="1">
    <citation type="submission" date="2023-06" db="EMBL/GenBank/DDBJ databases">
        <title>Genome sequence of Methancorpusculaceae sp. Cs1.</title>
        <authorList>
            <person name="Protasov E."/>
            <person name="Platt K."/>
            <person name="Poehlein A."/>
            <person name="Daniel R."/>
            <person name="Brune A."/>
        </authorList>
    </citation>
    <scope>NUCLEOTIDE SEQUENCE [LARGE SCALE GENOMIC DNA]</scope>
    <source>
        <strain evidence="8 9">Cs1</strain>
    </source>
</reference>
<dbReference type="Proteomes" id="UP001283212">
    <property type="component" value="Unassembled WGS sequence"/>
</dbReference>
<keyword evidence="4 6" id="KW-0472">Membrane</keyword>
<organism evidence="8 9">
    <name type="scientific">Methanorbis rubei</name>
    <dbReference type="NCBI Taxonomy" id="3028300"/>
    <lineage>
        <taxon>Archaea</taxon>
        <taxon>Methanobacteriati</taxon>
        <taxon>Methanobacteriota</taxon>
        <taxon>Stenosarchaea group</taxon>
        <taxon>Methanomicrobia</taxon>
        <taxon>Methanomicrobiales</taxon>
        <taxon>Methanocorpusculaceae</taxon>
        <taxon>Methanorbis</taxon>
    </lineage>
</organism>
<comment type="caution">
    <text evidence="8">The sequence shown here is derived from an EMBL/GenBank/DDBJ whole genome shotgun (WGS) entry which is preliminary data.</text>
</comment>
<keyword evidence="9" id="KW-1185">Reference proteome</keyword>
<evidence type="ECO:0000256" key="5">
    <source>
        <dbReference type="SAM" id="MobiDB-lite"/>
    </source>
</evidence>
<feature type="transmembrane region" description="Helical" evidence="6">
    <location>
        <begin position="582"/>
        <end position="611"/>
    </location>
</feature>
<evidence type="ECO:0000313" key="8">
    <source>
        <dbReference type="EMBL" id="MDV0444256.1"/>
    </source>
</evidence>
<keyword evidence="2 6" id="KW-0812">Transmembrane</keyword>
<evidence type="ECO:0000256" key="1">
    <source>
        <dbReference type="ARBA" id="ARBA00004141"/>
    </source>
</evidence>
<evidence type="ECO:0000256" key="4">
    <source>
        <dbReference type="ARBA" id="ARBA00023136"/>
    </source>
</evidence>
<protein>
    <recommendedName>
        <fullName evidence="7">Yip1 domain-containing protein</fullName>
    </recommendedName>
</protein>
<feature type="transmembrane region" description="Helical" evidence="6">
    <location>
        <begin position="666"/>
        <end position="689"/>
    </location>
</feature>
<dbReference type="AlphaFoldDB" id="A0AAE4MHK4"/>
<dbReference type="GO" id="GO:0016020">
    <property type="term" value="C:membrane"/>
    <property type="evidence" value="ECO:0007669"/>
    <property type="project" value="UniProtKB-SubCell"/>
</dbReference>
<dbReference type="EMBL" id="JAWDKB010000007">
    <property type="protein sequence ID" value="MDV0444256.1"/>
    <property type="molecule type" value="Genomic_DNA"/>
</dbReference>
<feature type="transmembrane region" description="Helical" evidence="6">
    <location>
        <begin position="539"/>
        <end position="562"/>
    </location>
</feature>
<feature type="domain" description="Yip1" evidence="7">
    <location>
        <begin position="518"/>
        <end position="688"/>
    </location>
</feature>
<feature type="transmembrane region" description="Helical" evidence="6">
    <location>
        <begin position="632"/>
        <end position="654"/>
    </location>
</feature>
<dbReference type="Pfam" id="PF04893">
    <property type="entry name" value="Yip1"/>
    <property type="match status" value="1"/>
</dbReference>
<evidence type="ECO:0000256" key="2">
    <source>
        <dbReference type="ARBA" id="ARBA00022692"/>
    </source>
</evidence>
<proteinExistence type="predicted"/>
<feature type="compositionally biased region" description="Basic residues" evidence="5">
    <location>
        <begin position="466"/>
        <end position="479"/>
    </location>
</feature>
<evidence type="ECO:0000256" key="6">
    <source>
        <dbReference type="SAM" id="Phobius"/>
    </source>
</evidence>
<comment type="subcellular location">
    <subcellularLocation>
        <location evidence="1">Membrane</location>
        <topology evidence="1">Multi-pass membrane protein</topology>
    </subcellularLocation>
</comment>